<gene>
    <name evidence="1" type="ORF">M0G41_12390</name>
</gene>
<proteinExistence type="predicted"/>
<accession>A0ABT0GJD6</accession>
<evidence type="ECO:0000313" key="1">
    <source>
        <dbReference type="EMBL" id="MCK7594467.1"/>
    </source>
</evidence>
<reference evidence="1" key="1">
    <citation type="submission" date="2022-04" db="EMBL/GenBank/DDBJ databases">
        <title>Lysobacter sp. CAU 1642 isolated from sea sand.</title>
        <authorList>
            <person name="Kim W."/>
        </authorList>
    </citation>
    <scope>NUCLEOTIDE SEQUENCE</scope>
    <source>
        <strain evidence="1">CAU 1642</strain>
    </source>
</reference>
<comment type="caution">
    <text evidence="1">The sequence shown here is derived from an EMBL/GenBank/DDBJ whole genome shotgun (WGS) entry which is preliminary data.</text>
</comment>
<evidence type="ECO:0000313" key="2">
    <source>
        <dbReference type="Proteomes" id="UP001431449"/>
    </source>
</evidence>
<dbReference type="EMBL" id="JALNMH010000010">
    <property type="protein sequence ID" value="MCK7594467.1"/>
    <property type="molecule type" value="Genomic_DNA"/>
</dbReference>
<protein>
    <submittedName>
        <fullName evidence="1">Uncharacterized protein</fullName>
    </submittedName>
</protein>
<keyword evidence="2" id="KW-1185">Reference proteome</keyword>
<name>A0ABT0GJD6_9GAMM</name>
<sequence length="199" mass="20873">MSKHHSYKSKLRKDFSARIELALVFLGLAWLIGANLRASVQSGELFDGALLPPSPGEISLCLAVEAGVSAACNRMITRSEGFHGEEGFGQWTGRSPATIYDVGPVHPGSTVTVCASAFVGASGVVGEVRIGPQPFPGTFQPAETCASFLYEHPRAANRLSFNGFPAVTPLSVGVGDDTRPLGLAIRSIVIAPPANTPKK</sequence>
<dbReference type="RefSeq" id="WP_248209733.1">
    <property type="nucleotide sequence ID" value="NZ_JALNMH010000010.1"/>
</dbReference>
<dbReference type="Proteomes" id="UP001431449">
    <property type="component" value="Unassembled WGS sequence"/>
</dbReference>
<organism evidence="1 2">
    <name type="scientific">Pseudomarimonas salicorniae</name>
    <dbReference type="NCBI Taxonomy" id="2933270"/>
    <lineage>
        <taxon>Bacteria</taxon>
        <taxon>Pseudomonadati</taxon>
        <taxon>Pseudomonadota</taxon>
        <taxon>Gammaproteobacteria</taxon>
        <taxon>Lysobacterales</taxon>
        <taxon>Lysobacteraceae</taxon>
        <taxon>Pseudomarimonas</taxon>
    </lineage>
</organism>